<evidence type="ECO:0000256" key="1">
    <source>
        <dbReference type="ARBA" id="ARBA00004123"/>
    </source>
</evidence>
<comment type="caution">
    <text evidence="12">The sequence shown here is derived from an EMBL/GenBank/DDBJ whole genome shotgun (WGS) entry which is preliminary data.</text>
</comment>
<evidence type="ECO:0000256" key="5">
    <source>
        <dbReference type="ARBA" id="ARBA00022840"/>
    </source>
</evidence>
<evidence type="ECO:0000313" key="13">
    <source>
        <dbReference type="Proteomes" id="UP001417504"/>
    </source>
</evidence>
<evidence type="ECO:0000259" key="11">
    <source>
        <dbReference type="PROSITE" id="PS50162"/>
    </source>
</evidence>
<reference evidence="12 13" key="1">
    <citation type="submission" date="2024-01" db="EMBL/GenBank/DDBJ databases">
        <title>Genome assemblies of Stephania.</title>
        <authorList>
            <person name="Yang L."/>
        </authorList>
    </citation>
    <scope>NUCLEOTIDE SEQUENCE [LARGE SCALE GENOMIC DNA]</scope>
    <source>
        <strain evidence="12">QJT</strain>
        <tissue evidence="12">Leaf</tissue>
    </source>
</reference>
<keyword evidence="9" id="KW-0539">Nucleus</keyword>
<dbReference type="GO" id="GO:0000724">
    <property type="term" value="P:double-strand break repair via homologous recombination"/>
    <property type="evidence" value="ECO:0007669"/>
    <property type="project" value="TreeGrafter"/>
</dbReference>
<dbReference type="GO" id="GO:0005815">
    <property type="term" value="C:microtubule organizing center"/>
    <property type="evidence" value="ECO:0007669"/>
    <property type="project" value="TreeGrafter"/>
</dbReference>
<name>A0AAP0NXF0_9MAGN</name>
<proteinExistence type="inferred from homology"/>
<dbReference type="InterPro" id="IPR051988">
    <property type="entry name" value="HRR_RAD51_Paralog"/>
</dbReference>
<dbReference type="AlphaFoldDB" id="A0AAP0NXF0"/>
<evidence type="ECO:0000256" key="7">
    <source>
        <dbReference type="ARBA" id="ARBA00023172"/>
    </source>
</evidence>
<evidence type="ECO:0000256" key="10">
    <source>
        <dbReference type="ARBA" id="ARBA00056000"/>
    </source>
</evidence>
<keyword evidence="13" id="KW-1185">Reference proteome</keyword>
<dbReference type="SUPFAM" id="SSF52540">
    <property type="entry name" value="P-loop containing nucleoside triphosphate hydrolases"/>
    <property type="match status" value="1"/>
</dbReference>
<dbReference type="PROSITE" id="PS50162">
    <property type="entry name" value="RECA_2"/>
    <property type="match status" value="1"/>
</dbReference>
<accession>A0AAP0NXF0</accession>
<evidence type="ECO:0000256" key="9">
    <source>
        <dbReference type="ARBA" id="ARBA00023242"/>
    </source>
</evidence>
<dbReference type="GO" id="GO:0033063">
    <property type="term" value="C:Rad51B-Rad51C-Rad51D-XRCC2 complex"/>
    <property type="evidence" value="ECO:0007669"/>
    <property type="project" value="TreeGrafter"/>
</dbReference>
<dbReference type="InterPro" id="IPR027417">
    <property type="entry name" value="P-loop_NTPase"/>
</dbReference>
<dbReference type="PANTHER" id="PTHR46457">
    <property type="entry name" value="DNA REPAIR PROTEIN RAD51 HOMOLOG 4"/>
    <property type="match status" value="1"/>
</dbReference>
<feature type="domain" description="RecA family profile 1" evidence="11">
    <location>
        <begin position="109"/>
        <end position="287"/>
    </location>
</feature>
<dbReference type="CDD" id="cd19489">
    <property type="entry name" value="Rad51D"/>
    <property type="match status" value="1"/>
</dbReference>
<evidence type="ECO:0000256" key="8">
    <source>
        <dbReference type="ARBA" id="ARBA00023204"/>
    </source>
</evidence>
<comment type="similarity">
    <text evidence="2">Belongs to the RecA family. RAD51 subfamily.</text>
</comment>
<keyword evidence="5" id="KW-0067">ATP-binding</keyword>
<dbReference type="GO" id="GO:0003697">
    <property type="term" value="F:single-stranded DNA binding"/>
    <property type="evidence" value="ECO:0007669"/>
    <property type="project" value="TreeGrafter"/>
</dbReference>
<comment type="function">
    <text evidence="10">Involved in the homologous recombination repair (HRR) pathway of double-stranded DNA breaks arising during DNA replication or induced by DNA-damaging agents.</text>
</comment>
<dbReference type="GO" id="GO:0007131">
    <property type="term" value="P:reciprocal meiotic recombination"/>
    <property type="evidence" value="ECO:0007669"/>
    <property type="project" value="TreeGrafter"/>
</dbReference>
<dbReference type="Proteomes" id="UP001417504">
    <property type="component" value="Unassembled WGS sequence"/>
</dbReference>
<evidence type="ECO:0000256" key="3">
    <source>
        <dbReference type="ARBA" id="ARBA00022741"/>
    </source>
</evidence>
<dbReference type="FunFam" id="3.40.50.300:FF:001665">
    <property type="entry name" value="DNA repair protein RAD51 4"/>
    <property type="match status" value="1"/>
</dbReference>
<dbReference type="GO" id="GO:0005657">
    <property type="term" value="C:replication fork"/>
    <property type="evidence" value="ECO:0007669"/>
    <property type="project" value="TreeGrafter"/>
</dbReference>
<evidence type="ECO:0000256" key="6">
    <source>
        <dbReference type="ARBA" id="ARBA00023125"/>
    </source>
</evidence>
<protein>
    <recommendedName>
        <fullName evidence="11">RecA family profile 1 domain-containing protein</fullName>
    </recommendedName>
</protein>
<keyword evidence="3" id="KW-0547">Nucleotide-binding</keyword>
<dbReference type="GO" id="GO:0042148">
    <property type="term" value="P:DNA strand invasion"/>
    <property type="evidence" value="ECO:0007669"/>
    <property type="project" value="TreeGrafter"/>
</dbReference>
<comment type="subcellular location">
    <subcellularLocation>
        <location evidence="1">Nucleus</location>
    </subcellularLocation>
</comment>
<dbReference type="GO" id="GO:0000400">
    <property type="term" value="F:four-way junction DNA binding"/>
    <property type="evidence" value="ECO:0007669"/>
    <property type="project" value="TreeGrafter"/>
</dbReference>
<dbReference type="InterPro" id="IPR047323">
    <property type="entry name" value="Rad51D_C"/>
</dbReference>
<dbReference type="Gene3D" id="3.40.50.300">
    <property type="entry name" value="P-loop containing nucleotide triphosphate hydrolases"/>
    <property type="match status" value="1"/>
</dbReference>
<dbReference type="Pfam" id="PF08423">
    <property type="entry name" value="Rad51"/>
    <property type="match status" value="1"/>
</dbReference>
<keyword evidence="7" id="KW-0233">DNA recombination</keyword>
<dbReference type="PANTHER" id="PTHR46457:SF1">
    <property type="entry name" value="DNA REPAIR PROTEIN RAD51 HOMOLOG 4"/>
    <property type="match status" value="1"/>
</dbReference>
<evidence type="ECO:0000256" key="2">
    <source>
        <dbReference type="ARBA" id="ARBA00007095"/>
    </source>
</evidence>
<keyword evidence="4" id="KW-0227">DNA damage</keyword>
<evidence type="ECO:0000313" key="12">
    <source>
        <dbReference type="EMBL" id="KAK9123562.1"/>
    </source>
</evidence>
<evidence type="ECO:0000256" key="4">
    <source>
        <dbReference type="ARBA" id="ARBA00022763"/>
    </source>
</evidence>
<dbReference type="InterPro" id="IPR020588">
    <property type="entry name" value="RecA_ATP-bd"/>
</dbReference>
<dbReference type="GO" id="GO:0000723">
    <property type="term" value="P:telomere maintenance"/>
    <property type="evidence" value="ECO:0007669"/>
    <property type="project" value="TreeGrafter"/>
</dbReference>
<dbReference type="InterPro" id="IPR013632">
    <property type="entry name" value="Rad51_C"/>
</dbReference>
<keyword evidence="6" id="KW-0238">DNA-binding</keyword>
<organism evidence="12 13">
    <name type="scientific">Stephania japonica</name>
    <dbReference type="NCBI Taxonomy" id="461633"/>
    <lineage>
        <taxon>Eukaryota</taxon>
        <taxon>Viridiplantae</taxon>
        <taxon>Streptophyta</taxon>
        <taxon>Embryophyta</taxon>
        <taxon>Tracheophyta</taxon>
        <taxon>Spermatophyta</taxon>
        <taxon>Magnoliopsida</taxon>
        <taxon>Ranunculales</taxon>
        <taxon>Menispermaceae</taxon>
        <taxon>Menispermoideae</taxon>
        <taxon>Cissampelideae</taxon>
        <taxon>Stephania</taxon>
    </lineage>
</organism>
<dbReference type="GO" id="GO:0140664">
    <property type="term" value="F:ATP-dependent DNA damage sensor activity"/>
    <property type="evidence" value="ECO:0007669"/>
    <property type="project" value="InterPro"/>
</dbReference>
<dbReference type="GO" id="GO:0005524">
    <property type="term" value="F:ATP binding"/>
    <property type="evidence" value="ECO:0007669"/>
    <property type="project" value="UniProtKB-KW"/>
</dbReference>
<keyword evidence="8" id="KW-0234">DNA repair</keyword>
<dbReference type="EMBL" id="JBBNAE010000005">
    <property type="protein sequence ID" value="KAK9123562.1"/>
    <property type="molecule type" value="Genomic_DNA"/>
</dbReference>
<sequence>MPALNALEQEELPAALDSNFQRFCAAHGILSVLLSMIDVQPADSVVFMVTMEMLEDFLLHDVYALVALAEKEANSEELKQGITQILAFIDTQHKPWLNGLELLEDARQNKRLLPTGCQGLDLLLKGGLREGQLTELVGASSCGKTQICLLAASNVTYKHMSSVVFLDTCNSFSPKRIASFIGVLNPTLKQVRCGILERIMANILCKSVFDIFELLDTLDQLQTKLRDQVKGSNHKVRLLVIDSISSVITPILGGNMACGRSLMISAGFLLKRIAYEHNLSVLVTNHMVGGKGGSLKPALGESWKGVAHTRLLVSRDNRTNKCNVSVIKHPSVVRGNSANFLLPGENF</sequence>
<gene>
    <name evidence="12" type="ORF">Sjap_013164</name>
</gene>